<dbReference type="InterPro" id="IPR027417">
    <property type="entry name" value="P-loop_NTPase"/>
</dbReference>
<keyword evidence="3" id="KW-0813">Transport</keyword>
<comment type="subcellular location">
    <subcellularLocation>
        <location evidence="1">Cell inner membrane</location>
        <topology evidence="1">Peripheral membrane protein</topology>
    </subcellularLocation>
</comment>
<evidence type="ECO:0000256" key="6">
    <source>
        <dbReference type="ARBA" id="ARBA00022741"/>
    </source>
</evidence>
<dbReference type="EMBL" id="JBHRTR010000048">
    <property type="protein sequence ID" value="MFC3230664.1"/>
    <property type="molecule type" value="Genomic_DNA"/>
</dbReference>
<evidence type="ECO:0000313" key="12">
    <source>
        <dbReference type="Proteomes" id="UP001595528"/>
    </source>
</evidence>
<name>A0ABV7L8B3_9PROT</name>
<dbReference type="PROSITE" id="PS00211">
    <property type="entry name" value="ABC_TRANSPORTER_1"/>
    <property type="match status" value="2"/>
</dbReference>
<keyword evidence="8" id="KW-1278">Translocase</keyword>
<dbReference type="PANTHER" id="PTHR43297:SF14">
    <property type="entry name" value="ATPASE AAA-TYPE CORE DOMAIN-CONTAINING PROTEIN"/>
    <property type="match status" value="1"/>
</dbReference>
<dbReference type="InterPro" id="IPR003593">
    <property type="entry name" value="AAA+_ATPase"/>
</dbReference>
<dbReference type="Pfam" id="PF00005">
    <property type="entry name" value="ABC_tran"/>
    <property type="match status" value="2"/>
</dbReference>
<keyword evidence="9" id="KW-0472">Membrane</keyword>
<sequence>MNALTPPLPNPALVDVRSLSVDFATRNGTVHAVRDVSFTLPKGKTLGIVGESGSGKSVTSFTLMRILDKAGMIAGGSISFSGIDIGAASEAQMRDIRGREMSMVFQNPRAALNPIRKVGHQIEDVLLHHVQATRQTAKAKAIEVLKQVRINNPEERYHAYPFELSGGMCQRIVIALALACKPQLLIADEPTTGLDVTTQKAVMDLMADLTRERNMATILITHDLGLAAAYCDHLIVMKDGEVVEAAPAEALFRNPQHPYTRKLIRATPHGSGTIRDLLPEGSRTTEPAPVQADAADAPILVVENLVKEYPMKPATGGWFRKAAPDAPKVFKAVAGISFTVGRGESVGLVGESGCGKSTTSSMVMRLLDATEGTIRFDGVDIGAIPSRDFAKSPHRSRLQMVFQDPTDCLNPRFTARRSIADPLMRMAADRSGAAIAARVEELADLVGLPRHLLDRFPHQLSGGQKARVGIARAIAVDPALLVLDEPTAALDVSVQAVVLNLLVDLKAKLGMSYLFVSHDLSVVRLLCDRVIVMQAGLILEQGDCETVLSAPSHPYTRQLLEAIPQPPF</sequence>
<dbReference type="InterPro" id="IPR003439">
    <property type="entry name" value="ABC_transporter-like_ATP-bd"/>
</dbReference>
<accession>A0ABV7L8B3</accession>
<evidence type="ECO:0000256" key="9">
    <source>
        <dbReference type="ARBA" id="ARBA00023136"/>
    </source>
</evidence>
<dbReference type="InterPro" id="IPR017871">
    <property type="entry name" value="ABC_transporter-like_CS"/>
</dbReference>
<feature type="domain" description="ABC transporter" evidence="10">
    <location>
        <begin position="16"/>
        <end position="264"/>
    </location>
</feature>
<keyword evidence="6" id="KW-0547">Nucleotide-binding</keyword>
<dbReference type="RefSeq" id="WP_379906044.1">
    <property type="nucleotide sequence ID" value="NZ_JBHRTR010000048.1"/>
</dbReference>
<feature type="domain" description="ABC transporter" evidence="10">
    <location>
        <begin position="300"/>
        <end position="560"/>
    </location>
</feature>
<evidence type="ECO:0000256" key="3">
    <source>
        <dbReference type="ARBA" id="ARBA00022448"/>
    </source>
</evidence>
<keyword evidence="4" id="KW-1003">Cell membrane</keyword>
<organism evidence="11 12">
    <name type="scientific">Marinibaculum pumilum</name>
    <dbReference type="NCBI Taxonomy" id="1766165"/>
    <lineage>
        <taxon>Bacteria</taxon>
        <taxon>Pseudomonadati</taxon>
        <taxon>Pseudomonadota</taxon>
        <taxon>Alphaproteobacteria</taxon>
        <taxon>Rhodospirillales</taxon>
        <taxon>Rhodospirillaceae</taxon>
        <taxon>Marinibaculum</taxon>
    </lineage>
</organism>
<dbReference type="SMART" id="SM00382">
    <property type="entry name" value="AAA"/>
    <property type="match status" value="2"/>
</dbReference>
<protein>
    <submittedName>
        <fullName evidence="11">Dipeptide ABC transporter ATP-binding protein</fullName>
    </submittedName>
</protein>
<reference evidence="12" key="1">
    <citation type="journal article" date="2019" name="Int. J. Syst. Evol. Microbiol.">
        <title>The Global Catalogue of Microorganisms (GCM) 10K type strain sequencing project: providing services to taxonomists for standard genome sequencing and annotation.</title>
        <authorList>
            <consortium name="The Broad Institute Genomics Platform"/>
            <consortium name="The Broad Institute Genome Sequencing Center for Infectious Disease"/>
            <person name="Wu L."/>
            <person name="Ma J."/>
        </authorList>
    </citation>
    <scope>NUCLEOTIDE SEQUENCE [LARGE SCALE GENOMIC DNA]</scope>
    <source>
        <strain evidence="12">KCTC 42964</strain>
    </source>
</reference>
<comment type="similarity">
    <text evidence="2">Belongs to the ABC transporter superfamily.</text>
</comment>
<dbReference type="InterPro" id="IPR013563">
    <property type="entry name" value="Oligopep_ABC_C"/>
</dbReference>
<evidence type="ECO:0000256" key="5">
    <source>
        <dbReference type="ARBA" id="ARBA00022519"/>
    </source>
</evidence>
<dbReference type="SUPFAM" id="SSF52540">
    <property type="entry name" value="P-loop containing nucleoside triphosphate hydrolases"/>
    <property type="match status" value="2"/>
</dbReference>
<evidence type="ECO:0000256" key="7">
    <source>
        <dbReference type="ARBA" id="ARBA00022840"/>
    </source>
</evidence>
<evidence type="ECO:0000256" key="8">
    <source>
        <dbReference type="ARBA" id="ARBA00022967"/>
    </source>
</evidence>
<keyword evidence="5" id="KW-0997">Cell inner membrane</keyword>
<evidence type="ECO:0000259" key="10">
    <source>
        <dbReference type="PROSITE" id="PS50893"/>
    </source>
</evidence>
<gene>
    <name evidence="11" type="ORF">ACFOGJ_25675</name>
</gene>
<proteinExistence type="inferred from homology"/>
<dbReference type="Gene3D" id="3.40.50.300">
    <property type="entry name" value="P-loop containing nucleotide triphosphate hydrolases"/>
    <property type="match status" value="2"/>
</dbReference>
<dbReference type="GO" id="GO:0005524">
    <property type="term" value="F:ATP binding"/>
    <property type="evidence" value="ECO:0007669"/>
    <property type="project" value="UniProtKB-KW"/>
</dbReference>
<evidence type="ECO:0000313" key="11">
    <source>
        <dbReference type="EMBL" id="MFC3230664.1"/>
    </source>
</evidence>
<dbReference type="CDD" id="cd03257">
    <property type="entry name" value="ABC_NikE_OppD_transporters"/>
    <property type="match status" value="2"/>
</dbReference>
<evidence type="ECO:0000256" key="4">
    <source>
        <dbReference type="ARBA" id="ARBA00022475"/>
    </source>
</evidence>
<dbReference type="Proteomes" id="UP001595528">
    <property type="component" value="Unassembled WGS sequence"/>
</dbReference>
<dbReference type="PANTHER" id="PTHR43297">
    <property type="entry name" value="OLIGOPEPTIDE TRANSPORT ATP-BINDING PROTEIN APPD"/>
    <property type="match status" value="1"/>
</dbReference>
<dbReference type="PROSITE" id="PS50893">
    <property type="entry name" value="ABC_TRANSPORTER_2"/>
    <property type="match status" value="2"/>
</dbReference>
<dbReference type="InterPro" id="IPR050388">
    <property type="entry name" value="ABC_Ni/Peptide_Import"/>
</dbReference>
<keyword evidence="12" id="KW-1185">Reference proteome</keyword>
<keyword evidence="7 11" id="KW-0067">ATP-binding</keyword>
<comment type="caution">
    <text evidence="11">The sequence shown here is derived from an EMBL/GenBank/DDBJ whole genome shotgun (WGS) entry which is preliminary data.</text>
</comment>
<dbReference type="NCBIfam" id="NF007739">
    <property type="entry name" value="PRK10419.1"/>
    <property type="match status" value="2"/>
</dbReference>
<dbReference type="Pfam" id="PF08352">
    <property type="entry name" value="oligo_HPY"/>
    <property type="match status" value="2"/>
</dbReference>
<evidence type="ECO:0000256" key="1">
    <source>
        <dbReference type="ARBA" id="ARBA00004417"/>
    </source>
</evidence>
<dbReference type="NCBIfam" id="NF008453">
    <property type="entry name" value="PRK11308.1"/>
    <property type="match status" value="2"/>
</dbReference>
<evidence type="ECO:0000256" key="2">
    <source>
        <dbReference type="ARBA" id="ARBA00005417"/>
    </source>
</evidence>